<keyword evidence="6" id="KW-0274">FAD</keyword>
<evidence type="ECO:0000256" key="8">
    <source>
        <dbReference type="ARBA" id="ARBA00023062"/>
    </source>
</evidence>
<feature type="domain" description="Proline dehydrogenase" evidence="10">
    <location>
        <begin position="42"/>
        <end position="289"/>
    </location>
</feature>
<evidence type="ECO:0000256" key="5">
    <source>
        <dbReference type="ARBA" id="ARBA00022741"/>
    </source>
</evidence>
<dbReference type="SUPFAM" id="SSF51730">
    <property type="entry name" value="FAD-linked oxidoreductase"/>
    <property type="match status" value="1"/>
</dbReference>
<comment type="catalytic activity">
    <reaction evidence="9">
        <text>L-proline + a quinone = (S)-1-pyrroline-5-carboxylate + a quinol + H(+)</text>
        <dbReference type="Rhea" id="RHEA:23784"/>
        <dbReference type="ChEBI" id="CHEBI:15378"/>
        <dbReference type="ChEBI" id="CHEBI:17388"/>
        <dbReference type="ChEBI" id="CHEBI:24646"/>
        <dbReference type="ChEBI" id="CHEBI:60039"/>
        <dbReference type="ChEBI" id="CHEBI:132124"/>
        <dbReference type="EC" id="1.5.5.2"/>
    </reaction>
</comment>
<reference evidence="11 12" key="1">
    <citation type="submission" date="2021-03" db="EMBL/GenBank/DDBJ databases">
        <title>Genomic Encyclopedia of Type Strains, Phase IV (KMG-IV): sequencing the most valuable type-strain genomes for metagenomic binning, comparative biology and taxonomic classification.</title>
        <authorList>
            <person name="Goeker M."/>
        </authorList>
    </citation>
    <scope>NUCLEOTIDE SEQUENCE [LARGE SCALE GENOMIC DNA]</scope>
    <source>
        <strain evidence="11 12">DSM 25790</strain>
    </source>
</reference>
<dbReference type="EC" id="1.5.5.2" evidence="3"/>
<evidence type="ECO:0000256" key="7">
    <source>
        <dbReference type="ARBA" id="ARBA00023002"/>
    </source>
</evidence>
<proteinExistence type="predicted"/>
<dbReference type="InterPro" id="IPR029041">
    <property type="entry name" value="FAD-linked_oxidoreductase-like"/>
</dbReference>
<accession>A0ABS4S877</accession>
<evidence type="ECO:0000313" key="12">
    <source>
        <dbReference type="Proteomes" id="UP001519294"/>
    </source>
</evidence>
<evidence type="ECO:0000259" key="10">
    <source>
        <dbReference type="Pfam" id="PF01619"/>
    </source>
</evidence>
<dbReference type="Gene3D" id="3.20.20.220">
    <property type="match status" value="1"/>
</dbReference>
<keyword evidence="4" id="KW-0285">Flavoprotein</keyword>
<protein>
    <recommendedName>
        <fullName evidence="3">proline dehydrogenase</fullName>
        <ecNumber evidence="3">1.5.5.2</ecNumber>
    </recommendedName>
</protein>
<dbReference type="Proteomes" id="UP001519294">
    <property type="component" value="Unassembled WGS sequence"/>
</dbReference>
<dbReference type="Pfam" id="PF01619">
    <property type="entry name" value="Pro_dh"/>
    <property type="match status" value="1"/>
</dbReference>
<dbReference type="EMBL" id="JAGIKX010000012">
    <property type="protein sequence ID" value="MBP2257680.1"/>
    <property type="molecule type" value="Genomic_DNA"/>
</dbReference>
<keyword evidence="8" id="KW-0642">Proline metabolism</keyword>
<dbReference type="GO" id="GO:0016491">
    <property type="term" value="F:oxidoreductase activity"/>
    <property type="evidence" value="ECO:0007669"/>
    <property type="project" value="UniProtKB-KW"/>
</dbReference>
<comment type="caution">
    <text evidence="11">The sequence shown here is derived from an EMBL/GenBank/DDBJ whole genome shotgun (WGS) entry which is preliminary data.</text>
</comment>
<keyword evidence="7 11" id="KW-0560">Oxidoreductase</keyword>
<evidence type="ECO:0000256" key="3">
    <source>
        <dbReference type="ARBA" id="ARBA00012695"/>
    </source>
</evidence>
<comment type="pathway">
    <text evidence="2">Amino-acid degradation; L-proline degradation into L-glutamate; L-glutamate from L-proline: step 1/2.</text>
</comment>
<evidence type="ECO:0000256" key="9">
    <source>
        <dbReference type="ARBA" id="ARBA00048779"/>
    </source>
</evidence>
<dbReference type="InterPro" id="IPR008219">
    <property type="entry name" value="PRODH_bac_arc"/>
</dbReference>
<dbReference type="InterPro" id="IPR002872">
    <property type="entry name" value="Proline_DH_dom"/>
</dbReference>
<comment type="cofactor">
    <cofactor evidence="1">
        <name>FAD</name>
        <dbReference type="ChEBI" id="CHEBI:57692"/>
    </cofactor>
</comment>
<evidence type="ECO:0000256" key="6">
    <source>
        <dbReference type="ARBA" id="ARBA00022827"/>
    </source>
</evidence>
<dbReference type="PANTHER" id="PTHR13914:SF0">
    <property type="entry name" value="PROLINE DEHYDROGENASE 1, MITOCHONDRIAL"/>
    <property type="match status" value="1"/>
</dbReference>
<dbReference type="RefSeq" id="WP_029267747.1">
    <property type="nucleotide sequence ID" value="NZ_JAGIKX010000012.1"/>
</dbReference>
<dbReference type="PANTHER" id="PTHR13914">
    <property type="entry name" value="PROLINE OXIDASE"/>
    <property type="match status" value="1"/>
</dbReference>
<evidence type="ECO:0000313" key="11">
    <source>
        <dbReference type="EMBL" id="MBP2257680.1"/>
    </source>
</evidence>
<evidence type="ECO:0000256" key="2">
    <source>
        <dbReference type="ARBA" id="ARBA00004739"/>
    </source>
</evidence>
<evidence type="ECO:0000256" key="1">
    <source>
        <dbReference type="ARBA" id="ARBA00001974"/>
    </source>
</evidence>
<organism evidence="11 12">
    <name type="scientific">Virgibacillus alimentarius</name>
    <dbReference type="NCBI Taxonomy" id="698769"/>
    <lineage>
        <taxon>Bacteria</taxon>
        <taxon>Bacillati</taxon>
        <taxon>Bacillota</taxon>
        <taxon>Bacilli</taxon>
        <taxon>Bacillales</taxon>
        <taxon>Bacillaceae</taxon>
        <taxon>Virgibacillus</taxon>
    </lineage>
</organism>
<dbReference type="PIRSF" id="PIRSF000196">
    <property type="entry name" value="Pro_dehydrog"/>
    <property type="match status" value="1"/>
</dbReference>
<dbReference type="InterPro" id="IPR015659">
    <property type="entry name" value="Proline_oxidase"/>
</dbReference>
<gene>
    <name evidence="11" type="ORF">J2Z81_001634</name>
</gene>
<evidence type="ECO:0000256" key="4">
    <source>
        <dbReference type="ARBA" id="ARBA00022630"/>
    </source>
</evidence>
<sequence>MSLTRDFFISLSQNRLLNKGAKRWGLRLGASKVVAGTDMDSAMKTIQKLNDLGIACTLDNLGEFVVQKEEALKAKQKIIKTLHAINENQVDSHVSIKLTQIGLDIERNFCLENMRDIMDVAKELDIFINIDMEDYAHYEQTLDILKTLLNDFDNVGTVIQSYLHQAEKDILDFKGVRLRIVKGAYKENEDIALQDKNAIDKNFLKLIKTHLLNNSFTSIATHDHHIIKDIKEFVQENNISKDLFEFQMLYGFRSDLQKQLVKEGYAFCTYVPFGEDWYGYFMRRLAERPQNLNLIFKGIFS</sequence>
<keyword evidence="12" id="KW-1185">Reference proteome</keyword>
<keyword evidence="5" id="KW-0547">Nucleotide-binding</keyword>
<name>A0ABS4S877_9BACI</name>